<protein>
    <submittedName>
        <fullName evidence="2">DNA-binding protein</fullName>
    </submittedName>
</protein>
<accession>A0A1Q8CQG3</accession>
<dbReference type="AlphaFoldDB" id="A0A1Q8CQG3"/>
<keyword evidence="2" id="KW-0238">DNA-binding</keyword>
<dbReference type="InterPro" id="IPR010093">
    <property type="entry name" value="SinI_DNA-bd"/>
</dbReference>
<dbReference type="Pfam" id="PF12728">
    <property type="entry name" value="HTH_17"/>
    <property type="match status" value="1"/>
</dbReference>
<dbReference type="GO" id="GO:0003677">
    <property type="term" value="F:DNA binding"/>
    <property type="evidence" value="ECO:0007669"/>
    <property type="project" value="UniProtKB-KW"/>
</dbReference>
<organism evidence="2 3">
    <name type="scientific">Actinophytocola xanthii</name>
    <dbReference type="NCBI Taxonomy" id="1912961"/>
    <lineage>
        <taxon>Bacteria</taxon>
        <taxon>Bacillati</taxon>
        <taxon>Actinomycetota</taxon>
        <taxon>Actinomycetes</taxon>
        <taxon>Pseudonocardiales</taxon>
        <taxon>Pseudonocardiaceae</taxon>
    </lineage>
</organism>
<dbReference type="Proteomes" id="UP000185596">
    <property type="component" value="Unassembled WGS sequence"/>
</dbReference>
<comment type="caution">
    <text evidence="2">The sequence shown here is derived from an EMBL/GenBank/DDBJ whole genome shotgun (WGS) entry which is preliminary data.</text>
</comment>
<keyword evidence="3" id="KW-1185">Reference proteome</keyword>
<proteinExistence type="predicted"/>
<evidence type="ECO:0000259" key="1">
    <source>
        <dbReference type="Pfam" id="PF12728"/>
    </source>
</evidence>
<evidence type="ECO:0000313" key="3">
    <source>
        <dbReference type="Proteomes" id="UP000185596"/>
    </source>
</evidence>
<reference evidence="2 3" key="1">
    <citation type="submission" date="2016-12" db="EMBL/GenBank/DDBJ databases">
        <title>The draft genome sequence of Actinophytocola sp. 11-183.</title>
        <authorList>
            <person name="Wang W."/>
            <person name="Yuan L."/>
        </authorList>
    </citation>
    <scope>NUCLEOTIDE SEQUENCE [LARGE SCALE GENOMIC DNA]</scope>
    <source>
        <strain evidence="2 3">11-183</strain>
    </source>
</reference>
<dbReference type="InterPro" id="IPR009061">
    <property type="entry name" value="DNA-bd_dom_put_sf"/>
</dbReference>
<dbReference type="EMBL" id="MSIE01000027">
    <property type="protein sequence ID" value="OLF16597.1"/>
    <property type="molecule type" value="Genomic_DNA"/>
</dbReference>
<name>A0A1Q8CQG3_9PSEU</name>
<dbReference type="STRING" id="1912961.BU204_15420"/>
<dbReference type="NCBIfam" id="TIGR01764">
    <property type="entry name" value="excise"/>
    <property type="match status" value="1"/>
</dbReference>
<feature type="domain" description="Helix-turn-helix" evidence="1">
    <location>
        <begin position="4"/>
        <end position="53"/>
    </location>
</feature>
<gene>
    <name evidence="2" type="ORF">BU204_15420</name>
</gene>
<evidence type="ECO:0000313" key="2">
    <source>
        <dbReference type="EMBL" id="OLF16597.1"/>
    </source>
</evidence>
<dbReference type="InterPro" id="IPR041657">
    <property type="entry name" value="HTH_17"/>
</dbReference>
<dbReference type="SUPFAM" id="SSF46955">
    <property type="entry name" value="Putative DNA-binding domain"/>
    <property type="match status" value="1"/>
</dbReference>
<sequence length="71" mass="8295">MKVYYTVDEAAEYLGTGVRFLRRLIAERRIPFHKVGKFVRIKIDDLEAFAAAGRVEAFDREAVRRHVRRAS</sequence>